<feature type="domain" description="Peptidoglycan binding-like" evidence="2">
    <location>
        <begin position="129"/>
        <end position="183"/>
    </location>
</feature>
<reference evidence="3 4" key="1">
    <citation type="journal article" date="2023" name="J. Phycol.">
        <title>Chrysosporum ovalisporum is synonymous with the true-branching cyanobacterium Umezakia natans (Nostocales/Aphanizomenonaceae).</title>
        <authorList>
            <person name="McGregor G.B."/>
            <person name="Sendall B.C."/>
            <person name="Niiyama Y."/>
            <person name="Tuji A."/>
            <person name="Willis A."/>
        </authorList>
    </citation>
    <scope>NUCLEOTIDE SEQUENCE [LARGE SCALE GENOMIC DNA]</scope>
    <source>
        <strain evidence="3 4">ANA360D</strain>
    </source>
</reference>
<comment type="caution">
    <text evidence="3">The sequence shown here is derived from an EMBL/GenBank/DDBJ whole genome shotgun (WGS) entry which is preliminary data.</text>
</comment>
<name>A0AA43GTW4_9CYAN</name>
<sequence length="185" mass="20064">MSDIGLLITSILTTKQLFLANKSYKGQPLPMENSPENLTRSNLAKLASNASITPPEFMPTDAVSPRNSSTSNSPKQQLFDHITNRNLLAGGLPIANHYYASESDYVKVSGGGRRFRGLSLPILSFGSHGTSVRVLQRLLISNGYAIRVDGAFGPLTETAVKAFQNQRLMVVDGVVGPVTWQELTM</sequence>
<dbReference type="InterPro" id="IPR036365">
    <property type="entry name" value="PGBD-like_sf"/>
</dbReference>
<evidence type="ECO:0000259" key="2">
    <source>
        <dbReference type="Pfam" id="PF01471"/>
    </source>
</evidence>
<dbReference type="AlphaFoldDB" id="A0AA43GTW4"/>
<evidence type="ECO:0000313" key="4">
    <source>
        <dbReference type="Proteomes" id="UP001159387"/>
    </source>
</evidence>
<keyword evidence="4" id="KW-1185">Reference proteome</keyword>
<dbReference type="InterPro" id="IPR036366">
    <property type="entry name" value="PGBDSf"/>
</dbReference>
<dbReference type="Gene3D" id="1.10.101.10">
    <property type="entry name" value="PGBD-like superfamily/PGBD"/>
    <property type="match status" value="1"/>
</dbReference>
<feature type="compositionally biased region" description="Polar residues" evidence="1">
    <location>
        <begin position="65"/>
        <end position="76"/>
    </location>
</feature>
<gene>
    <name evidence="3" type="ORF">NWP17_13905</name>
</gene>
<dbReference type="InterPro" id="IPR002477">
    <property type="entry name" value="Peptidoglycan-bd-like"/>
</dbReference>
<accession>A0AA43GTW4</accession>
<dbReference type="Pfam" id="PF01471">
    <property type="entry name" value="PG_binding_1"/>
    <property type="match status" value="1"/>
</dbReference>
<dbReference type="SUPFAM" id="SSF47090">
    <property type="entry name" value="PGBD-like"/>
    <property type="match status" value="1"/>
</dbReference>
<proteinExistence type="predicted"/>
<dbReference type="EMBL" id="JANQDH010000092">
    <property type="protein sequence ID" value="MDH6061519.1"/>
    <property type="molecule type" value="Genomic_DNA"/>
</dbReference>
<organism evidence="3 4">
    <name type="scientific">Chrysosporum bergii ANA360D</name>
    <dbReference type="NCBI Taxonomy" id="617107"/>
    <lineage>
        <taxon>Bacteria</taxon>
        <taxon>Bacillati</taxon>
        <taxon>Cyanobacteriota</taxon>
        <taxon>Cyanophyceae</taxon>
        <taxon>Nostocales</taxon>
        <taxon>Nodulariaceae</taxon>
        <taxon>Chrysosporum</taxon>
    </lineage>
</organism>
<evidence type="ECO:0000313" key="3">
    <source>
        <dbReference type="EMBL" id="MDH6061519.1"/>
    </source>
</evidence>
<evidence type="ECO:0000256" key="1">
    <source>
        <dbReference type="SAM" id="MobiDB-lite"/>
    </source>
</evidence>
<feature type="region of interest" description="Disordered" evidence="1">
    <location>
        <begin position="52"/>
        <end position="76"/>
    </location>
</feature>
<dbReference type="RefSeq" id="WP_280655489.1">
    <property type="nucleotide sequence ID" value="NZ_JANQDH010000092.1"/>
</dbReference>
<protein>
    <submittedName>
        <fullName evidence="3">Peptidoglycan-binding protein</fullName>
    </submittedName>
</protein>
<dbReference type="Proteomes" id="UP001159387">
    <property type="component" value="Unassembled WGS sequence"/>
</dbReference>